<evidence type="ECO:0008006" key="5">
    <source>
        <dbReference type="Google" id="ProtNLM"/>
    </source>
</evidence>
<dbReference type="EMBL" id="CP036526">
    <property type="protein sequence ID" value="QDT12972.1"/>
    <property type="molecule type" value="Genomic_DNA"/>
</dbReference>
<dbReference type="Proteomes" id="UP000319817">
    <property type="component" value="Chromosome"/>
</dbReference>
<accession>A0A517P0S7</accession>
<keyword evidence="2" id="KW-1133">Transmembrane helix</keyword>
<evidence type="ECO:0000256" key="1">
    <source>
        <dbReference type="SAM" id="MobiDB-lite"/>
    </source>
</evidence>
<keyword evidence="4" id="KW-1185">Reference proteome</keyword>
<reference evidence="3 4" key="1">
    <citation type="submission" date="2019-02" db="EMBL/GenBank/DDBJ databases">
        <title>Deep-cultivation of Planctomycetes and their phenomic and genomic characterization uncovers novel biology.</title>
        <authorList>
            <person name="Wiegand S."/>
            <person name="Jogler M."/>
            <person name="Boedeker C."/>
            <person name="Pinto D."/>
            <person name="Vollmers J."/>
            <person name="Rivas-Marin E."/>
            <person name="Kohn T."/>
            <person name="Peeters S.H."/>
            <person name="Heuer A."/>
            <person name="Rast P."/>
            <person name="Oberbeckmann S."/>
            <person name="Bunk B."/>
            <person name="Jeske O."/>
            <person name="Meyerdierks A."/>
            <person name="Storesund J.E."/>
            <person name="Kallscheuer N."/>
            <person name="Luecker S."/>
            <person name="Lage O.M."/>
            <person name="Pohl T."/>
            <person name="Merkel B.J."/>
            <person name="Hornburger P."/>
            <person name="Mueller R.-W."/>
            <person name="Bruemmer F."/>
            <person name="Labrenz M."/>
            <person name="Spormann A.M."/>
            <person name="Op den Camp H."/>
            <person name="Overmann J."/>
            <person name="Amann R."/>
            <person name="Jetten M.S.M."/>
            <person name="Mascher T."/>
            <person name="Medema M.H."/>
            <person name="Devos D.P."/>
            <person name="Kaster A.-K."/>
            <person name="Ovreas L."/>
            <person name="Rohde M."/>
            <person name="Galperin M.Y."/>
            <person name="Jogler C."/>
        </authorList>
    </citation>
    <scope>NUCLEOTIDE SEQUENCE [LARGE SCALE GENOMIC DNA]</scope>
    <source>
        <strain evidence="3 4">K23_9</strain>
    </source>
</reference>
<feature type="region of interest" description="Disordered" evidence="1">
    <location>
        <begin position="225"/>
        <end position="253"/>
    </location>
</feature>
<keyword evidence="2" id="KW-0812">Transmembrane</keyword>
<feature type="region of interest" description="Disordered" evidence="1">
    <location>
        <begin position="95"/>
        <end position="130"/>
    </location>
</feature>
<keyword evidence="2" id="KW-0472">Membrane</keyword>
<feature type="region of interest" description="Disordered" evidence="1">
    <location>
        <begin position="476"/>
        <end position="509"/>
    </location>
</feature>
<dbReference type="AlphaFoldDB" id="A0A517P0S7"/>
<feature type="compositionally biased region" description="Basic and acidic residues" evidence="1">
    <location>
        <begin position="239"/>
        <end position="253"/>
    </location>
</feature>
<feature type="compositionally biased region" description="Low complexity" evidence="1">
    <location>
        <begin position="95"/>
        <end position="110"/>
    </location>
</feature>
<evidence type="ECO:0000256" key="2">
    <source>
        <dbReference type="SAM" id="Phobius"/>
    </source>
</evidence>
<feature type="transmembrane region" description="Helical" evidence="2">
    <location>
        <begin position="450"/>
        <end position="470"/>
    </location>
</feature>
<evidence type="ECO:0000313" key="4">
    <source>
        <dbReference type="Proteomes" id="UP000319817"/>
    </source>
</evidence>
<name>A0A517P0S7_9BACT</name>
<proteinExistence type="predicted"/>
<sequence length="509" mass="55262">MACTVLQAPPGPTSAFLMRIPSQLNDESLYGRRGQSRQSSQPNGQPYRRLVRLCVALALVVVVMKQASHPDVYETFFGNEENHLDDSTTNSDLATTAASKAAVPPSAVPAHDGTAPNDKTETQADDAAQRRIPLSEVSTESRSVANLITQSLSPNEQRQWTVVLDQWQSNETVHVIASMVSAMIDVVQQTEGIDDEQRLAWVATFRRFGERHAADDEIFAGAYSDTTTTLGSAPGADKTLGDEPPHQEGQPKRNDAAIDSHFLSAFLAQLDQAATDRVVDGAVWRSADFDAFYRQLDLAPQLATDGAIGVSVVPLMQQPKTYLGQRVRVGGQVVRAEKKVAAANPFGVDHYWELWVRPSNGGDRPFVLIVPDVPATVAKIDGETNVYKGPEIKVVGRFFKRLAYGSKFGADAAPVIIGRVLGLRNRQANAKERSTRKAGSITGTTARGDFLLIAAIASLLGLTFAASVMWRTKVSARRSRQLRQSNRPGPDLSLIKSSTAPDNPIDRPQ</sequence>
<protein>
    <recommendedName>
        <fullName evidence="5">Transmembrane protein</fullName>
    </recommendedName>
</protein>
<organism evidence="3 4">
    <name type="scientific">Stieleria marina</name>
    <dbReference type="NCBI Taxonomy" id="1930275"/>
    <lineage>
        <taxon>Bacteria</taxon>
        <taxon>Pseudomonadati</taxon>
        <taxon>Planctomycetota</taxon>
        <taxon>Planctomycetia</taxon>
        <taxon>Pirellulales</taxon>
        <taxon>Pirellulaceae</taxon>
        <taxon>Stieleria</taxon>
    </lineage>
</organism>
<evidence type="ECO:0000313" key="3">
    <source>
        <dbReference type="EMBL" id="QDT12972.1"/>
    </source>
</evidence>
<gene>
    <name evidence="3" type="ORF">K239x_49870</name>
</gene>